<dbReference type="Pfam" id="PF21274">
    <property type="entry name" value="Rng_hyd_C"/>
    <property type="match status" value="1"/>
</dbReference>
<organism evidence="5 6">
    <name type="scientific">Kibdelosporangium phytohabitans</name>
    <dbReference type="NCBI Taxonomy" id="860235"/>
    <lineage>
        <taxon>Bacteria</taxon>
        <taxon>Bacillati</taxon>
        <taxon>Actinomycetota</taxon>
        <taxon>Actinomycetes</taxon>
        <taxon>Pseudonocardiales</taxon>
        <taxon>Pseudonocardiaceae</taxon>
        <taxon>Kibdelosporangium</taxon>
    </lineage>
</organism>
<dbReference type="Pfam" id="PF01494">
    <property type="entry name" value="FAD_binding_3"/>
    <property type="match status" value="1"/>
</dbReference>
<evidence type="ECO:0000256" key="1">
    <source>
        <dbReference type="ARBA" id="ARBA00001974"/>
    </source>
</evidence>
<keyword evidence="2" id="KW-0285">Flavoprotein</keyword>
<dbReference type="Gene3D" id="3.30.9.10">
    <property type="entry name" value="D-Amino Acid Oxidase, subunit A, domain 2"/>
    <property type="match status" value="1"/>
</dbReference>
<dbReference type="KEGG" id="kphy:AOZ06_07955"/>
<dbReference type="EMBL" id="CP012752">
    <property type="protein sequence ID" value="ALG06875.1"/>
    <property type="molecule type" value="Genomic_DNA"/>
</dbReference>
<keyword evidence="5" id="KW-0503">Monooxygenase</keyword>
<dbReference type="Gene3D" id="3.50.50.60">
    <property type="entry name" value="FAD/NAD(P)-binding domain"/>
    <property type="match status" value="1"/>
</dbReference>
<name>A0A0N9HU39_9PSEU</name>
<evidence type="ECO:0000256" key="2">
    <source>
        <dbReference type="ARBA" id="ARBA00022630"/>
    </source>
</evidence>
<dbReference type="PANTHER" id="PTHR43004:SF19">
    <property type="entry name" value="BINDING MONOOXYGENASE, PUTATIVE (JCVI)-RELATED"/>
    <property type="match status" value="1"/>
</dbReference>
<keyword evidence="3" id="KW-0274">FAD</keyword>
<dbReference type="STRING" id="860235.AOZ06_07955"/>
<dbReference type="OrthoDB" id="4246007at2"/>
<dbReference type="PANTHER" id="PTHR43004">
    <property type="entry name" value="TRK SYSTEM POTASSIUM UPTAKE PROTEIN"/>
    <property type="match status" value="1"/>
</dbReference>
<comment type="cofactor">
    <cofactor evidence="1">
        <name>FAD</name>
        <dbReference type="ChEBI" id="CHEBI:57692"/>
    </cofactor>
</comment>
<dbReference type="Proteomes" id="UP000063699">
    <property type="component" value="Chromosome"/>
</dbReference>
<dbReference type="SUPFAM" id="SSF51905">
    <property type="entry name" value="FAD/NAD(P)-binding domain"/>
    <property type="match status" value="1"/>
</dbReference>
<evidence type="ECO:0000313" key="6">
    <source>
        <dbReference type="Proteomes" id="UP000063699"/>
    </source>
</evidence>
<gene>
    <name evidence="5" type="ORF">AOZ06_07955</name>
</gene>
<dbReference type="InterPro" id="IPR036188">
    <property type="entry name" value="FAD/NAD-bd_sf"/>
</dbReference>
<dbReference type="GO" id="GO:0016709">
    <property type="term" value="F:oxidoreductase activity, acting on paired donors, with incorporation or reduction of molecular oxygen, NAD(P)H as one donor, and incorporation of one atom of oxygen"/>
    <property type="evidence" value="ECO:0007669"/>
    <property type="project" value="UniProtKB-ARBA"/>
</dbReference>
<keyword evidence="5" id="KW-0560">Oxidoreductase</keyword>
<dbReference type="GO" id="GO:0071949">
    <property type="term" value="F:FAD binding"/>
    <property type="evidence" value="ECO:0007669"/>
    <property type="project" value="InterPro"/>
</dbReference>
<protein>
    <submittedName>
        <fullName evidence="5">FAD-binding monooxygenase</fullName>
    </submittedName>
</protein>
<dbReference type="PRINTS" id="PR00420">
    <property type="entry name" value="RNGMNOXGNASE"/>
</dbReference>
<proteinExistence type="predicted"/>
<reference evidence="5 6" key="1">
    <citation type="submission" date="2015-07" db="EMBL/GenBank/DDBJ databases">
        <title>Genome sequencing of Kibdelosporangium phytohabitans.</title>
        <authorList>
            <person name="Qin S."/>
            <person name="Xing K."/>
        </authorList>
    </citation>
    <scope>NUCLEOTIDE SEQUENCE [LARGE SCALE GENOMIC DNA]</scope>
    <source>
        <strain evidence="5 6">KLBMP1111</strain>
    </source>
</reference>
<dbReference type="RefSeq" id="WP_054288847.1">
    <property type="nucleotide sequence ID" value="NZ_CP012752.1"/>
</dbReference>
<feature type="domain" description="FAD-binding" evidence="4">
    <location>
        <begin position="6"/>
        <end position="355"/>
    </location>
</feature>
<accession>A0A0N9HU39</accession>
<evidence type="ECO:0000256" key="3">
    <source>
        <dbReference type="ARBA" id="ARBA00022827"/>
    </source>
</evidence>
<keyword evidence="6" id="KW-1185">Reference proteome</keyword>
<dbReference type="InterPro" id="IPR050641">
    <property type="entry name" value="RIFMO-like"/>
</dbReference>
<dbReference type="AlphaFoldDB" id="A0A0N9HU39"/>
<sequence length="502" mass="54147">MRTREIPVLVVGAGPVGLSTAAFLAHWGVGAVVIDKRDPTAAPPRAGASLRTLELFRSIGLGPETERLSWTAATPMAGIYKDSAFGATQQVTGLPERYAKRLETCSPVDARQNMTQSEVQRLTLDYLTGRSTVRFGAELTGFEAGDTDVRAEVVDLATGETEEIVAKYLIAADGARSSVRGRLGITMPDRRVVARLNTAFFRADLGNVVEKWGTGACFVRNDSVYATLFSKNGRDQWSSHIMDYPGKPAELTELSEQRTVELLRAAIGDDGIAIDLHSVNAWEAAVGVASELRKGRVFLVGDAAHVQSSAGGLGMNTGIQDGHNLAWKIAAVLAGQAAPRLLDSYEPERLAAIDASLTLSRRMHEGYQDRVDPDRLYDTVAVDYLRGMLCYRYRSGAVADDGTADADVLADVIQPGRRFPHRWADSDRGRVSVLDLIGSRWTLLVGQPVAPDTDIQVLVLPDVIAAGGAVLVRPDGFVGWVATGADRDPKRALHRVLGHRTP</sequence>
<evidence type="ECO:0000313" key="5">
    <source>
        <dbReference type="EMBL" id="ALG06875.1"/>
    </source>
</evidence>
<dbReference type="InterPro" id="IPR002938">
    <property type="entry name" value="FAD-bd"/>
</dbReference>
<evidence type="ECO:0000259" key="4">
    <source>
        <dbReference type="Pfam" id="PF01494"/>
    </source>
</evidence>
<dbReference type="Gene3D" id="3.40.30.120">
    <property type="match status" value="2"/>
</dbReference>